<dbReference type="EMBL" id="WBMO01000004">
    <property type="protein sequence ID" value="MDV2477400.1"/>
    <property type="molecule type" value="Genomic_DNA"/>
</dbReference>
<dbReference type="EMBL" id="WBMO01000005">
    <property type="protein sequence ID" value="MDV2477450.1"/>
    <property type="molecule type" value="Genomic_DNA"/>
</dbReference>
<evidence type="ECO:0000313" key="2">
    <source>
        <dbReference type="EMBL" id="MDV2477400.1"/>
    </source>
</evidence>
<dbReference type="EMBL" id="WBMO01000001">
    <property type="protein sequence ID" value="MDV2477180.1"/>
    <property type="molecule type" value="Genomic_DNA"/>
</dbReference>
<proteinExistence type="predicted"/>
<comment type="caution">
    <text evidence="2">The sequence shown here is derived from an EMBL/GenBank/DDBJ whole genome shotgun (WGS) entry which is preliminary data.</text>
</comment>
<gene>
    <name evidence="1" type="ORF">F8M49_20895</name>
    <name evidence="2" type="ORF">F8M49_22115</name>
    <name evidence="3" type="ORF">F8M49_22375</name>
</gene>
<reference evidence="2 4" key="1">
    <citation type="submission" date="2019-10" db="EMBL/GenBank/DDBJ databases">
        <title>Draft Genome Assembly of Rhodococcus zopfii DSM44189.</title>
        <authorList>
            <person name="Sutton J.M."/>
            <person name="Akob D.M."/>
            <person name="Bushman T.J."/>
        </authorList>
    </citation>
    <scope>NUCLEOTIDE SEQUENCE [LARGE SCALE GENOMIC DNA]</scope>
    <source>
        <strain evidence="2 4">DSM 44189</strain>
    </source>
</reference>
<evidence type="ECO:0000313" key="1">
    <source>
        <dbReference type="EMBL" id="MDV2477180.1"/>
    </source>
</evidence>
<keyword evidence="4" id="KW-1185">Reference proteome</keyword>
<protein>
    <submittedName>
        <fullName evidence="2">Uncharacterized protein</fullName>
    </submittedName>
</protein>
<name>A0ABU3WTS8_9NOCA</name>
<organism evidence="2 4">
    <name type="scientific">Rhodococcus zopfii</name>
    <dbReference type="NCBI Taxonomy" id="43772"/>
    <lineage>
        <taxon>Bacteria</taxon>
        <taxon>Bacillati</taxon>
        <taxon>Actinomycetota</taxon>
        <taxon>Actinomycetes</taxon>
        <taxon>Mycobacteriales</taxon>
        <taxon>Nocardiaceae</taxon>
        <taxon>Rhodococcus</taxon>
    </lineage>
</organism>
<evidence type="ECO:0000313" key="4">
    <source>
        <dbReference type="Proteomes" id="UP001275440"/>
    </source>
</evidence>
<accession>A0ABU3WTS8</accession>
<sequence>MNAAAKARAEGWDEAEYPPEPTWEMVGLAHREIERLTRRGTTMQVWGLPFFGRRLGRGSARG</sequence>
<evidence type="ECO:0000313" key="3">
    <source>
        <dbReference type="EMBL" id="MDV2477450.1"/>
    </source>
</evidence>
<dbReference type="Proteomes" id="UP001275440">
    <property type="component" value="Unassembled WGS sequence"/>
</dbReference>